<evidence type="ECO:0000256" key="2">
    <source>
        <dbReference type="ARBA" id="ARBA00022670"/>
    </source>
</evidence>
<evidence type="ECO:0000313" key="10">
    <source>
        <dbReference type="EMBL" id="CAI9547258.1"/>
    </source>
</evidence>
<dbReference type="SMART" id="SM00645">
    <property type="entry name" value="Pept_C1"/>
    <property type="match status" value="1"/>
</dbReference>
<dbReference type="Pfam" id="PF00112">
    <property type="entry name" value="Peptidase_C1"/>
    <property type="match status" value="1"/>
</dbReference>
<dbReference type="InterPro" id="IPR013201">
    <property type="entry name" value="Prot_inhib_I29"/>
</dbReference>
<feature type="domain" description="Peptidase C1A papain C-terminal" evidence="8">
    <location>
        <begin position="116"/>
        <end position="329"/>
    </location>
</feature>
<dbReference type="SUPFAM" id="SSF54001">
    <property type="entry name" value="Cysteine proteinases"/>
    <property type="match status" value="1"/>
</dbReference>
<evidence type="ECO:0000256" key="1">
    <source>
        <dbReference type="ARBA" id="ARBA00008455"/>
    </source>
</evidence>
<dbReference type="SMART" id="SM00848">
    <property type="entry name" value="Inhibitor_I29"/>
    <property type="match status" value="1"/>
</dbReference>
<accession>A0ABN9BI61</accession>
<evidence type="ECO:0000256" key="4">
    <source>
        <dbReference type="ARBA" id="ARBA00022807"/>
    </source>
</evidence>
<name>A0ABN9BI61_9NEOB</name>
<dbReference type="Gene3D" id="3.90.70.10">
    <property type="entry name" value="Cysteine proteinases"/>
    <property type="match status" value="1"/>
</dbReference>
<dbReference type="InterPro" id="IPR039417">
    <property type="entry name" value="Peptidase_C1A_papain-like"/>
</dbReference>
<dbReference type="PANTHER" id="PTHR12411">
    <property type="entry name" value="CYSTEINE PROTEASE FAMILY C1-RELATED"/>
    <property type="match status" value="1"/>
</dbReference>
<evidence type="ECO:0000313" key="11">
    <source>
        <dbReference type="Proteomes" id="UP001162483"/>
    </source>
</evidence>
<keyword evidence="7" id="KW-0732">Signal</keyword>
<protein>
    <submittedName>
        <fullName evidence="10">Uncharacterized protein</fullName>
    </submittedName>
</protein>
<dbReference type="PRINTS" id="PR00705">
    <property type="entry name" value="PAPAIN"/>
</dbReference>
<dbReference type="InterPro" id="IPR013128">
    <property type="entry name" value="Peptidase_C1A"/>
</dbReference>
<evidence type="ECO:0000256" key="7">
    <source>
        <dbReference type="SAM" id="SignalP"/>
    </source>
</evidence>
<keyword evidence="2" id="KW-0645">Protease</keyword>
<evidence type="ECO:0000259" key="8">
    <source>
        <dbReference type="SMART" id="SM00645"/>
    </source>
</evidence>
<feature type="chain" id="PRO_5045903998" evidence="7">
    <location>
        <begin position="20"/>
        <end position="333"/>
    </location>
</feature>
<dbReference type="CDD" id="cd02248">
    <property type="entry name" value="Peptidase_C1A"/>
    <property type="match status" value="1"/>
</dbReference>
<dbReference type="Pfam" id="PF08246">
    <property type="entry name" value="Inhibitor_I29"/>
    <property type="match status" value="1"/>
</dbReference>
<keyword evidence="6" id="KW-1015">Disulfide bond</keyword>
<sequence length="333" mass="37872">MHLDKYLLVLSAVIICVSSSRFLDQEWNAWKGTYGKNYPTLYDETFRRQAWEATWHKVQNHNQKYDQGLVKYSMEMNHFADMTTEERSTRSCISNKKISSLKSDIPLKTYSENGDLPSTVDWRDSKCVTRVKNQGLCGSCWAFATVGMLETQNCLKSGELVELSEQQFVDCDSSNEGCCGGIPAKALDYITHHGLMRAKDYEYREKQSACMLKDDNAIQFNVSKFYTLLEEKNMASSLALDGPISVGIDASEDFMLYKTGIFTGSCTETPSHAVIIVGYGTEYDEKSGEDLDYWIIKNSWAEVWGEKGYGKIQRNVNMCGIVSTQWRPQWTLS</sequence>
<dbReference type="InterPro" id="IPR038765">
    <property type="entry name" value="Papain-like_cys_pep_sf"/>
</dbReference>
<proteinExistence type="inferred from homology"/>
<dbReference type="Gene3D" id="1.10.287.2250">
    <property type="match status" value="1"/>
</dbReference>
<dbReference type="InterPro" id="IPR000668">
    <property type="entry name" value="Peptidase_C1A_C"/>
</dbReference>
<organism evidence="10 11">
    <name type="scientific">Staurois parvus</name>
    <dbReference type="NCBI Taxonomy" id="386267"/>
    <lineage>
        <taxon>Eukaryota</taxon>
        <taxon>Metazoa</taxon>
        <taxon>Chordata</taxon>
        <taxon>Craniata</taxon>
        <taxon>Vertebrata</taxon>
        <taxon>Euteleostomi</taxon>
        <taxon>Amphibia</taxon>
        <taxon>Batrachia</taxon>
        <taxon>Anura</taxon>
        <taxon>Neobatrachia</taxon>
        <taxon>Ranoidea</taxon>
        <taxon>Ranidae</taxon>
        <taxon>Staurois</taxon>
    </lineage>
</organism>
<feature type="signal peptide" evidence="7">
    <location>
        <begin position="1"/>
        <end position="19"/>
    </location>
</feature>
<comment type="caution">
    <text evidence="10">The sequence shown here is derived from an EMBL/GenBank/DDBJ whole genome shotgun (WGS) entry which is preliminary data.</text>
</comment>
<feature type="domain" description="Cathepsin propeptide inhibitor" evidence="9">
    <location>
        <begin position="27"/>
        <end position="87"/>
    </location>
</feature>
<reference evidence="10" key="1">
    <citation type="submission" date="2023-05" db="EMBL/GenBank/DDBJ databases">
        <authorList>
            <person name="Stuckert A."/>
        </authorList>
    </citation>
    <scope>NUCLEOTIDE SEQUENCE</scope>
</reference>
<dbReference type="EMBL" id="CATNWA010004182">
    <property type="protein sequence ID" value="CAI9547258.1"/>
    <property type="molecule type" value="Genomic_DNA"/>
</dbReference>
<gene>
    <name evidence="10" type="ORF">SPARVUS_LOCUS2950629</name>
</gene>
<evidence type="ECO:0000256" key="5">
    <source>
        <dbReference type="ARBA" id="ARBA00023145"/>
    </source>
</evidence>
<dbReference type="Proteomes" id="UP001162483">
    <property type="component" value="Unassembled WGS sequence"/>
</dbReference>
<keyword evidence="4" id="KW-0788">Thiol protease</keyword>
<dbReference type="PROSITE" id="PS00139">
    <property type="entry name" value="THIOL_PROTEASE_CYS"/>
    <property type="match status" value="1"/>
</dbReference>
<feature type="non-terminal residue" evidence="10">
    <location>
        <position position="333"/>
    </location>
</feature>
<keyword evidence="5" id="KW-0865">Zymogen</keyword>
<keyword evidence="3" id="KW-0378">Hydrolase</keyword>
<dbReference type="PROSITE" id="PS00640">
    <property type="entry name" value="THIOL_PROTEASE_ASN"/>
    <property type="match status" value="1"/>
</dbReference>
<dbReference type="InterPro" id="IPR025661">
    <property type="entry name" value="Pept_asp_AS"/>
</dbReference>
<evidence type="ECO:0000259" key="9">
    <source>
        <dbReference type="SMART" id="SM00848"/>
    </source>
</evidence>
<dbReference type="InterPro" id="IPR000169">
    <property type="entry name" value="Pept_cys_AS"/>
</dbReference>
<evidence type="ECO:0000256" key="6">
    <source>
        <dbReference type="ARBA" id="ARBA00023157"/>
    </source>
</evidence>
<comment type="similarity">
    <text evidence="1">Belongs to the peptidase C1 family.</text>
</comment>
<keyword evidence="11" id="KW-1185">Reference proteome</keyword>
<evidence type="ECO:0000256" key="3">
    <source>
        <dbReference type="ARBA" id="ARBA00022801"/>
    </source>
</evidence>